<dbReference type="STRING" id="39946.A2X3X1"/>
<name>A2X3X1_ORYSI</name>
<gene>
    <name evidence="1" type="ORF">OsI_06904</name>
</gene>
<dbReference type="Proteomes" id="UP000007015">
    <property type="component" value="Chromosome 2"/>
</dbReference>
<dbReference type="PANTHER" id="PTHR11995:SF14">
    <property type="entry name" value="NADH DEHYDROGENASE [UBIQUINONE] IRON-SULFUR PROTEIN 7, MITOCHONDRIAL"/>
    <property type="match status" value="1"/>
</dbReference>
<protein>
    <submittedName>
        <fullName evidence="1">Uncharacterized protein</fullName>
    </submittedName>
</protein>
<proteinExistence type="predicted"/>
<dbReference type="PANTHER" id="PTHR11995">
    <property type="entry name" value="NADH DEHYDROGENASE"/>
    <property type="match status" value="1"/>
</dbReference>
<organism evidence="1 2">
    <name type="scientific">Oryza sativa subsp. indica</name>
    <name type="common">Rice</name>
    <dbReference type="NCBI Taxonomy" id="39946"/>
    <lineage>
        <taxon>Eukaryota</taxon>
        <taxon>Viridiplantae</taxon>
        <taxon>Streptophyta</taxon>
        <taxon>Embryophyta</taxon>
        <taxon>Tracheophyta</taxon>
        <taxon>Spermatophyta</taxon>
        <taxon>Magnoliopsida</taxon>
        <taxon>Liliopsida</taxon>
        <taxon>Poales</taxon>
        <taxon>Poaceae</taxon>
        <taxon>BOP clade</taxon>
        <taxon>Oryzoideae</taxon>
        <taxon>Oryzeae</taxon>
        <taxon>Oryzinae</taxon>
        <taxon>Oryza</taxon>
        <taxon>Oryza sativa</taxon>
    </lineage>
</organism>
<dbReference type="GO" id="GO:0005739">
    <property type="term" value="C:mitochondrion"/>
    <property type="evidence" value="ECO:0007669"/>
    <property type="project" value="GOC"/>
</dbReference>
<dbReference type="Gene3D" id="3.40.50.12280">
    <property type="match status" value="1"/>
</dbReference>
<evidence type="ECO:0000313" key="2">
    <source>
        <dbReference type="Proteomes" id="UP000007015"/>
    </source>
</evidence>
<dbReference type="AlphaFoldDB" id="A2X3X1"/>
<dbReference type="GO" id="GO:0008137">
    <property type="term" value="F:NADH dehydrogenase (ubiquinone) activity"/>
    <property type="evidence" value="ECO:0007669"/>
    <property type="project" value="TreeGrafter"/>
</dbReference>
<dbReference type="GO" id="GO:0045271">
    <property type="term" value="C:respiratory chain complex I"/>
    <property type="evidence" value="ECO:0007669"/>
    <property type="project" value="TreeGrafter"/>
</dbReference>
<sequence>MEEEAIAASASGGGGCHCWPNSKVAEFVISKVDDLMNWARRGLMWPMTFRLTYYAVEMMHKGASR</sequence>
<accession>A2X3X1</accession>
<reference evidence="1 2" key="1">
    <citation type="journal article" date="2005" name="PLoS Biol.">
        <title>The genomes of Oryza sativa: a history of duplications.</title>
        <authorList>
            <person name="Yu J."/>
            <person name="Wang J."/>
            <person name="Lin W."/>
            <person name="Li S."/>
            <person name="Li H."/>
            <person name="Zhou J."/>
            <person name="Ni P."/>
            <person name="Dong W."/>
            <person name="Hu S."/>
            <person name="Zeng C."/>
            <person name="Zhang J."/>
            <person name="Zhang Y."/>
            <person name="Li R."/>
            <person name="Xu Z."/>
            <person name="Li S."/>
            <person name="Li X."/>
            <person name="Zheng H."/>
            <person name="Cong L."/>
            <person name="Lin L."/>
            <person name="Yin J."/>
            <person name="Geng J."/>
            <person name="Li G."/>
            <person name="Shi J."/>
            <person name="Liu J."/>
            <person name="Lv H."/>
            <person name="Li J."/>
            <person name="Wang J."/>
            <person name="Deng Y."/>
            <person name="Ran L."/>
            <person name="Shi X."/>
            <person name="Wang X."/>
            <person name="Wu Q."/>
            <person name="Li C."/>
            <person name="Ren X."/>
            <person name="Wang J."/>
            <person name="Wang X."/>
            <person name="Li D."/>
            <person name="Liu D."/>
            <person name="Zhang X."/>
            <person name="Ji Z."/>
            <person name="Zhao W."/>
            <person name="Sun Y."/>
            <person name="Zhang Z."/>
            <person name="Bao J."/>
            <person name="Han Y."/>
            <person name="Dong L."/>
            <person name="Ji J."/>
            <person name="Chen P."/>
            <person name="Wu S."/>
            <person name="Liu J."/>
            <person name="Xiao Y."/>
            <person name="Bu D."/>
            <person name="Tan J."/>
            <person name="Yang L."/>
            <person name="Ye C."/>
            <person name="Zhang J."/>
            <person name="Xu J."/>
            <person name="Zhou Y."/>
            <person name="Yu Y."/>
            <person name="Zhang B."/>
            <person name="Zhuang S."/>
            <person name="Wei H."/>
            <person name="Liu B."/>
            <person name="Lei M."/>
            <person name="Yu H."/>
            <person name="Li Y."/>
            <person name="Xu H."/>
            <person name="Wei S."/>
            <person name="He X."/>
            <person name="Fang L."/>
            <person name="Zhang Z."/>
            <person name="Zhang Y."/>
            <person name="Huang X."/>
            <person name="Su Z."/>
            <person name="Tong W."/>
            <person name="Li J."/>
            <person name="Tong Z."/>
            <person name="Li S."/>
            <person name="Ye J."/>
            <person name="Wang L."/>
            <person name="Fang L."/>
            <person name="Lei T."/>
            <person name="Chen C."/>
            <person name="Chen H."/>
            <person name="Xu Z."/>
            <person name="Li H."/>
            <person name="Huang H."/>
            <person name="Zhang F."/>
            <person name="Xu H."/>
            <person name="Li N."/>
            <person name="Zhao C."/>
            <person name="Li S."/>
            <person name="Dong L."/>
            <person name="Huang Y."/>
            <person name="Li L."/>
            <person name="Xi Y."/>
            <person name="Qi Q."/>
            <person name="Li W."/>
            <person name="Zhang B."/>
            <person name="Hu W."/>
            <person name="Zhang Y."/>
            <person name="Tian X."/>
            <person name="Jiao Y."/>
            <person name="Liang X."/>
            <person name="Jin J."/>
            <person name="Gao L."/>
            <person name="Zheng W."/>
            <person name="Hao B."/>
            <person name="Liu S."/>
            <person name="Wang W."/>
            <person name="Yuan L."/>
            <person name="Cao M."/>
            <person name="McDermott J."/>
            <person name="Samudrala R."/>
            <person name="Wang J."/>
            <person name="Wong G.K."/>
            <person name="Yang H."/>
        </authorList>
    </citation>
    <scope>NUCLEOTIDE SEQUENCE [LARGE SCALE GENOMIC DNA]</scope>
    <source>
        <strain evidence="2">cv. 93-11</strain>
    </source>
</reference>
<dbReference type="GO" id="GO:0009060">
    <property type="term" value="P:aerobic respiration"/>
    <property type="evidence" value="ECO:0007669"/>
    <property type="project" value="TreeGrafter"/>
</dbReference>
<dbReference type="OMA" id="TYYAVEM"/>
<dbReference type="GO" id="GO:0032981">
    <property type="term" value="P:mitochondrial respiratory chain complex I assembly"/>
    <property type="evidence" value="ECO:0007669"/>
    <property type="project" value="TreeGrafter"/>
</dbReference>
<keyword evidence="2" id="KW-1185">Reference proteome</keyword>
<dbReference type="EMBL" id="CM000127">
    <property type="protein sequence ID" value="EAY85531.1"/>
    <property type="molecule type" value="Genomic_DNA"/>
</dbReference>
<evidence type="ECO:0000313" key="1">
    <source>
        <dbReference type="EMBL" id="EAY85531.1"/>
    </source>
</evidence>
<dbReference type="Gramene" id="BGIOSGA008040-TA">
    <property type="protein sequence ID" value="BGIOSGA008040-PA"/>
    <property type="gene ID" value="BGIOSGA008040"/>
</dbReference>
<dbReference type="HOGENOM" id="CLU_2853779_0_0_1"/>
<dbReference type="GO" id="GO:0015990">
    <property type="term" value="P:electron transport coupled proton transport"/>
    <property type="evidence" value="ECO:0007669"/>
    <property type="project" value="TreeGrafter"/>
</dbReference>